<proteinExistence type="predicted"/>
<dbReference type="Proteomes" id="UP000310066">
    <property type="component" value="Unassembled WGS sequence"/>
</dbReference>
<comment type="caution">
    <text evidence="2">The sequence shown here is derived from an EMBL/GenBank/DDBJ whole genome shotgun (WGS) entry which is preliminary data.</text>
</comment>
<feature type="transmembrane region" description="Helical" evidence="1">
    <location>
        <begin position="96"/>
        <end position="118"/>
    </location>
</feature>
<dbReference type="EMBL" id="NAJP01000116">
    <property type="protein sequence ID" value="TKA28563.1"/>
    <property type="molecule type" value="Genomic_DNA"/>
</dbReference>
<evidence type="ECO:0000256" key="1">
    <source>
        <dbReference type="SAM" id="Phobius"/>
    </source>
</evidence>
<sequence length="182" mass="19562">MASTGNLWWMTPLQAFATLGAAVNFGGSALQSPLIMPMLQLPSVPAVHAGKMNTYLLHNSEHFFPPLNAACTVSNLVLVITAYLHRDSSRAAAEKLPYLATAFGLSAATTAYALLVMVPMNKRMAVLAGNLETNESDDKSEKELRQTQQRWTSLNLGRASLMIGSAVVGIYALLLDGSVLRI</sequence>
<keyword evidence="1" id="KW-0472">Membrane</keyword>
<protein>
    <recommendedName>
        <fullName evidence="4">DUF1772 domain-containing protein</fullName>
    </recommendedName>
</protein>
<evidence type="ECO:0008006" key="4">
    <source>
        <dbReference type="Google" id="ProtNLM"/>
    </source>
</evidence>
<feature type="transmembrane region" description="Helical" evidence="1">
    <location>
        <begin position="63"/>
        <end position="84"/>
    </location>
</feature>
<organism evidence="2 3">
    <name type="scientific">Friedmanniomyces endolithicus</name>
    <dbReference type="NCBI Taxonomy" id="329885"/>
    <lineage>
        <taxon>Eukaryota</taxon>
        <taxon>Fungi</taxon>
        <taxon>Dikarya</taxon>
        <taxon>Ascomycota</taxon>
        <taxon>Pezizomycotina</taxon>
        <taxon>Dothideomycetes</taxon>
        <taxon>Dothideomycetidae</taxon>
        <taxon>Mycosphaerellales</taxon>
        <taxon>Teratosphaeriaceae</taxon>
        <taxon>Friedmanniomyces</taxon>
    </lineage>
</organism>
<dbReference type="AlphaFoldDB" id="A0A4U0U0X8"/>
<evidence type="ECO:0000313" key="3">
    <source>
        <dbReference type="Proteomes" id="UP000310066"/>
    </source>
</evidence>
<gene>
    <name evidence="2" type="ORF">B0A54_16245</name>
</gene>
<keyword evidence="1" id="KW-1133">Transmembrane helix</keyword>
<dbReference type="InterPro" id="IPR013901">
    <property type="entry name" value="Anthrone_oxy"/>
</dbReference>
<keyword evidence="1" id="KW-0812">Transmembrane</keyword>
<dbReference type="Pfam" id="PF08592">
    <property type="entry name" value="Anthrone_oxy"/>
    <property type="match status" value="1"/>
</dbReference>
<name>A0A4U0U0X8_9PEZI</name>
<dbReference type="OrthoDB" id="3856093at2759"/>
<feature type="transmembrane region" description="Helical" evidence="1">
    <location>
        <begin position="159"/>
        <end position="180"/>
    </location>
</feature>
<reference evidence="2 3" key="1">
    <citation type="submission" date="2017-03" db="EMBL/GenBank/DDBJ databases">
        <title>Genomes of endolithic fungi from Antarctica.</title>
        <authorList>
            <person name="Coleine C."/>
            <person name="Masonjones S."/>
            <person name="Stajich J.E."/>
        </authorList>
    </citation>
    <scope>NUCLEOTIDE SEQUENCE [LARGE SCALE GENOMIC DNA]</scope>
    <source>
        <strain evidence="2 3">CCFEE 5311</strain>
    </source>
</reference>
<evidence type="ECO:0000313" key="2">
    <source>
        <dbReference type="EMBL" id="TKA28563.1"/>
    </source>
</evidence>
<accession>A0A4U0U0X8</accession>